<evidence type="ECO:0000256" key="6">
    <source>
        <dbReference type="ARBA" id="ARBA00017659"/>
    </source>
</evidence>
<dbReference type="CDD" id="cd06855">
    <property type="entry name" value="GT_GPT_euk"/>
    <property type="match status" value="1"/>
</dbReference>
<feature type="transmembrane region" description="Helical" evidence="19">
    <location>
        <begin position="140"/>
        <end position="164"/>
    </location>
</feature>
<evidence type="ECO:0000256" key="15">
    <source>
        <dbReference type="ARBA" id="ARBA00029567"/>
    </source>
</evidence>
<comment type="function">
    <text evidence="17">UDP-N-acetylglucosamine--dolichyl-phosphate N-acetylglucosaminephosphotransferase that operates in the biosynthetic pathway of dolichol-linked oligosaccharides, the glycan precursors employed in protein asparagine (N)-glycosylation. The assembly of dolichol-linked oligosaccharides begins on the cytosolic side of the endoplasmic reticulum membrane and finishes in its lumen. The sequential addition of sugars to dolichol pyrophosphate produces dolichol-linked oligosaccharides containing fourteen sugars, including two GlcNAcs, nine mannoses and three glucoses. Once assembled, the oligosaccharide is transferred from the lipid to nascent proteins by oligosaccharyltransferases. Catalyzes the initial step of dolichol-linked oligosaccharide biosynthesis, transfering GlcNAc-1-P from cytosolic UDP-GlcNAc onto the carrier lipid dolichyl phosphate (P-dolichol), yielding GlcNAc-P-P-dolichol embedded in the cytoplasmic leaflet of the endoplasmic reticulum membrane.</text>
</comment>
<evidence type="ECO:0000256" key="7">
    <source>
        <dbReference type="ARBA" id="ARBA00022676"/>
    </source>
</evidence>
<keyword evidence="13 19" id="KW-1133">Transmembrane helix</keyword>
<evidence type="ECO:0000256" key="19">
    <source>
        <dbReference type="SAM" id="Phobius"/>
    </source>
</evidence>
<dbReference type="BioCyc" id="NEQU228908:GJB6-67-MONOMER"/>
<organism evidence="20 21">
    <name type="scientific">Nanoarchaeum equitans (strain Kin4-M)</name>
    <dbReference type="NCBI Taxonomy" id="228908"/>
    <lineage>
        <taxon>Archaea</taxon>
        <taxon>Nanobdellota</taxon>
        <taxon>Candidatus Nanoarchaeia</taxon>
        <taxon>Nanoarchaeales</taxon>
        <taxon>Nanoarchaeaceae</taxon>
        <taxon>Nanoarchaeum</taxon>
    </lineage>
</organism>
<evidence type="ECO:0000256" key="17">
    <source>
        <dbReference type="ARBA" id="ARBA00044717"/>
    </source>
</evidence>
<evidence type="ECO:0000256" key="8">
    <source>
        <dbReference type="ARBA" id="ARBA00022679"/>
    </source>
</evidence>
<protein>
    <recommendedName>
        <fullName evidence="6">UDP-N-acetylglucosamine--dolichyl-phosphate N-acetylglucosaminephosphotransferase</fullName>
        <ecNumber evidence="5">2.7.8.15</ecNumber>
    </recommendedName>
    <alternativeName>
        <fullName evidence="15">GlcNAc-1-P transferase</fullName>
    </alternativeName>
    <alternativeName>
        <fullName evidence="16">N-acetylglucosamine-1-phosphate transferase</fullName>
    </alternativeName>
</protein>
<feature type="transmembrane region" description="Helical" evidence="19">
    <location>
        <begin position="87"/>
        <end position="120"/>
    </location>
</feature>
<evidence type="ECO:0000256" key="5">
    <source>
        <dbReference type="ARBA" id="ARBA00013225"/>
    </source>
</evidence>
<keyword evidence="9 19" id="KW-0812">Transmembrane</keyword>
<proteinExistence type="inferred from homology"/>
<sequence length="288" mass="33162">MWIFIVYAIALYVLLKKWVNYSIEKNLYGIDKHKNIKVGESAGTVIGILFSLVLAWLGYYKMAFASLLATFLGYLDDTLVFSQKTKLVLPVLILIPFHFFDFNILYILFMIFSFNIFNIFAGYNGLESGTALLYGLTLTLYFYGSDLFTIALLFSLSSLILYLFNRYPAKLFVGDSFTYFAGTVIGLLTINTHNFVMYLTYLPLVIHFLLYIKSYIDKGKSTSAFAKVKDNCLYYDEKPYHLTQLIIKLLQKRIKCIREDYVVAVALTIIAINNIVWLLLAKFLNIPF</sequence>
<feature type="transmembrane region" description="Helical" evidence="19">
    <location>
        <begin position="45"/>
        <end position="75"/>
    </location>
</feature>
<reference evidence="20 21" key="1">
    <citation type="journal article" date="2003" name="Proc. Natl. Acad. Sci. U.S.A.">
        <title>The genome of Nanoarchaeum equitans: insights into early archaeal evolution and derived parasitism.</title>
        <authorList>
            <person name="Waters E."/>
            <person name="Hohn M.J."/>
            <person name="Ahel I."/>
            <person name="Graham D.E."/>
            <person name="Adams M.D."/>
            <person name="Barnstead M."/>
            <person name="Beeson K.Y."/>
            <person name="Bibbs L."/>
            <person name="Bolanos R."/>
            <person name="Keller M."/>
            <person name="Kretz K."/>
            <person name="Lin X."/>
            <person name="Mathur E."/>
            <person name="Ni J."/>
            <person name="Podar M."/>
            <person name="Richardson T."/>
            <person name="Sutton G.G."/>
            <person name="Simon M."/>
            <person name="Soll D."/>
            <person name="Stetter K.O."/>
            <person name="Short J.M."/>
            <person name="Noordewier M."/>
        </authorList>
    </citation>
    <scope>NUCLEOTIDE SEQUENCE [LARGE SCALE GENOMIC DNA]</scope>
    <source>
        <strain evidence="20 21">Kin4-M</strain>
    </source>
</reference>
<keyword evidence="10" id="KW-0479">Metal-binding</keyword>
<keyword evidence="14 19" id="KW-0472">Membrane</keyword>
<evidence type="ECO:0000256" key="9">
    <source>
        <dbReference type="ARBA" id="ARBA00022692"/>
    </source>
</evidence>
<comment type="subcellular location">
    <subcellularLocation>
        <location evidence="2">Endoplasmic reticulum membrane</location>
        <topology evidence="2">Multi-pass membrane protein</topology>
    </subcellularLocation>
</comment>
<dbReference type="EnsemblBacteria" id="AAR38916">
    <property type="protein sequence ID" value="AAR38916"/>
    <property type="gene ID" value="NEQ061"/>
</dbReference>
<dbReference type="InterPro" id="IPR000715">
    <property type="entry name" value="Glycosyl_transferase_4"/>
</dbReference>
<dbReference type="PANTHER" id="PTHR10571:SF0">
    <property type="entry name" value="UDP-N-ACETYLGLUCOSAMINE--DOLICHYL-PHOSPHATE N-ACETYLGLUCOSAMINEPHOSPHOTRANSFERASE"/>
    <property type="match status" value="1"/>
</dbReference>
<evidence type="ECO:0000256" key="16">
    <source>
        <dbReference type="ARBA" id="ARBA00033238"/>
    </source>
</evidence>
<keyword evidence="8" id="KW-0808">Transferase</keyword>
<comment type="pathway">
    <text evidence="3">Protein modification; protein glycosylation.</text>
</comment>
<evidence type="ECO:0000313" key="21">
    <source>
        <dbReference type="Proteomes" id="UP000000578"/>
    </source>
</evidence>
<dbReference type="Proteomes" id="UP000000578">
    <property type="component" value="Chromosome"/>
</dbReference>
<dbReference type="KEGG" id="neq:NEQ061"/>
<dbReference type="AlphaFoldDB" id="Q74MH5"/>
<evidence type="ECO:0000256" key="18">
    <source>
        <dbReference type="ARBA" id="ARBA00045078"/>
    </source>
</evidence>
<evidence type="ECO:0000256" key="14">
    <source>
        <dbReference type="ARBA" id="ARBA00023136"/>
    </source>
</evidence>
<dbReference type="HOGENOM" id="CLU_965099_0_0_2"/>
<dbReference type="GO" id="GO:0046872">
    <property type="term" value="F:metal ion binding"/>
    <property type="evidence" value="ECO:0007669"/>
    <property type="project" value="UniProtKB-KW"/>
</dbReference>
<evidence type="ECO:0000256" key="10">
    <source>
        <dbReference type="ARBA" id="ARBA00022723"/>
    </source>
</evidence>
<dbReference type="GO" id="GO:0006488">
    <property type="term" value="P:dolichol-linked oligosaccharide biosynthetic process"/>
    <property type="evidence" value="ECO:0007669"/>
    <property type="project" value="InterPro"/>
</dbReference>
<evidence type="ECO:0000256" key="3">
    <source>
        <dbReference type="ARBA" id="ARBA00004922"/>
    </source>
</evidence>
<keyword evidence="11" id="KW-0256">Endoplasmic reticulum</keyword>
<keyword evidence="12" id="KW-0460">Magnesium</keyword>
<dbReference type="GO" id="GO:0016020">
    <property type="term" value="C:membrane"/>
    <property type="evidence" value="ECO:0007669"/>
    <property type="project" value="InterPro"/>
</dbReference>
<evidence type="ECO:0000256" key="11">
    <source>
        <dbReference type="ARBA" id="ARBA00022824"/>
    </source>
</evidence>
<evidence type="ECO:0000256" key="13">
    <source>
        <dbReference type="ARBA" id="ARBA00022989"/>
    </source>
</evidence>
<feature type="transmembrane region" description="Helical" evidence="19">
    <location>
        <begin position="261"/>
        <end position="280"/>
    </location>
</feature>
<dbReference type="EMBL" id="AE017199">
    <property type="protein sequence ID" value="AAR38916.1"/>
    <property type="molecule type" value="Genomic_DNA"/>
</dbReference>
<accession>Q74MH5</accession>
<dbReference type="Pfam" id="PF00953">
    <property type="entry name" value="Glycos_transf_4"/>
    <property type="match status" value="1"/>
</dbReference>
<dbReference type="PANTHER" id="PTHR10571">
    <property type="entry name" value="UDP-N-ACETYLGLUCOSAMINE--DOLICHYL-PHOSPHATE N-ACETYLGLUCOSAMINEPHOSPHOTRANSFERASE"/>
    <property type="match status" value="1"/>
</dbReference>
<dbReference type="EC" id="2.7.8.15" evidence="5"/>
<evidence type="ECO:0000313" key="20">
    <source>
        <dbReference type="EMBL" id="AAR38916.1"/>
    </source>
</evidence>
<comment type="similarity">
    <text evidence="4">Belongs to the glycosyltransferase 4 family.</text>
</comment>
<keyword evidence="21" id="KW-1185">Reference proteome</keyword>
<dbReference type="STRING" id="228908.NEQ061"/>
<comment type="cofactor">
    <cofactor evidence="1">
        <name>Mg(2+)</name>
        <dbReference type="ChEBI" id="CHEBI:18420"/>
    </cofactor>
</comment>
<evidence type="ECO:0000256" key="1">
    <source>
        <dbReference type="ARBA" id="ARBA00001946"/>
    </source>
</evidence>
<comment type="catalytic activity">
    <reaction evidence="18">
        <text>a di-trans,poly-cis-dolichyl phosphate + UDP-N-acetyl-alpha-D-glucosamine = an N-acetyl-alpha-D-glucosaminyl-diphospho-di-trans,poly-cis-dolichol + UMP</text>
        <dbReference type="Rhea" id="RHEA:13289"/>
        <dbReference type="Rhea" id="RHEA-COMP:19498"/>
        <dbReference type="Rhea" id="RHEA-COMP:19507"/>
        <dbReference type="ChEBI" id="CHEBI:57683"/>
        <dbReference type="ChEBI" id="CHEBI:57705"/>
        <dbReference type="ChEBI" id="CHEBI:57865"/>
        <dbReference type="ChEBI" id="CHEBI:58427"/>
        <dbReference type="EC" id="2.7.8.15"/>
    </reaction>
    <physiologicalReaction direction="left-to-right" evidence="18">
        <dbReference type="Rhea" id="RHEA:13290"/>
    </physiologicalReaction>
</comment>
<evidence type="ECO:0000256" key="2">
    <source>
        <dbReference type="ARBA" id="ARBA00004477"/>
    </source>
</evidence>
<keyword evidence="7" id="KW-0328">Glycosyltransferase</keyword>
<gene>
    <name evidence="20" type="ordered locus">NEQ061</name>
</gene>
<feature type="transmembrane region" description="Helical" evidence="19">
    <location>
        <begin position="195"/>
        <end position="212"/>
    </location>
</feature>
<dbReference type="GO" id="GO:0003975">
    <property type="term" value="F:UDP-N-acetylglucosamine-dolichyl-phosphate N-acetylglucosaminephosphotransferase activity"/>
    <property type="evidence" value="ECO:0007669"/>
    <property type="project" value="UniProtKB-EC"/>
</dbReference>
<name>Q74MH5_NANEQ</name>
<evidence type="ECO:0000256" key="12">
    <source>
        <dbReference type="ARBA" id="ARBA00022842"/>
    </source>
</evidence>
<dbReference type="InterPro" id="IPR033895">
    <property type="entry name" value="GPT"/>
</dbReference>
<feature type="transmembrane region" description="Helical" evidence="19">
    <location>
        <begin position="171"/>
        <end position="189"/>
    </location>
</feature>
<dbReference type="GO" id="GO:0016757">
    <property type="term" value="F:glycosyltransferase activity"/>
    <property type="evidence" value="ECO:0007669"/>
    <property type="project" value="UniProtKB-KW"/>
</dbReference>
<dbReference type="UniPathway" id="UPA00378"/>
<evidence type="ECO:0000256" key="4">
    <source>
        <dbReference type="ARBA" id="ARBA00009317"/>
    </source>
</evidence>